<keyword evidence="3" id="KW-1185">Reference proteome</keyword>
<sequence>MTVLGVGDVVALAYAATIEILQRFRSSKAVGPILGLTPKLDESGAGKA</sequence>
<dbReference type="RefSeq" id="WP_320318896.1">
    <property type="nucleotide sequence ID" value="NZ_JAVIIX010000031.1"/>
</dbReference>
<evidence type="ECO:0000259" key="1">
    <source>
        <dbReference type="Pfam" id="PF02371"/>
    </source>
</evidence>
<evidence type="ECO:0000313" key="2">
    <source>
        <dbReference type="EMBL" id="MDX8476346.1"/>
    </source>
</evidence>
<reference evidence="2 3" key="1">
    <citation type="submission" date="2023-08" db="EMBL/GenBank/DDBJ databases">
        <title>Implementing the SeqCode for naming new Mesorhizobium species isolated from Vachellia karroo root nodules.</title>
        <authorList>
            <person name="Van Lill M."/>
        </authorList>
    </citation>
    <scope>NUCLEOTIDE SEQUENCE [LARGE SCALE GENOMIC DNA]</scope>
    <source>
        <strain evidence="2 3">VK23A</strain>
    </source>
</reference>
<gene>
    <name evidence="2" type="ORF">RFM27_30235</name>
</gene>
<dbReference type="Pfam" id="PF02371">
    <property type="entry name" value="Transposase_20"/>
    <property type="match status" value="1"/>
</dbReference>
<dbReference type="Proteomes" id="UP001271780">
    <property type="component" value="Unassembled WGS sequence"/>
</dbReference>
<comment type="caution">
    <text evidence="2">The sequence shown here is derived from an EMBL/GenBank/DDBJ whole genome shotgun (WGS) entry which is preliminary data.</text>
</comment>
<protein>
    <submittedName>
        <fullName evidence="2">Transposase</fullName>
    </submittedName>
</protein>
<proteinExistence type="predicted"/>
<accession>A0ABU4XPY0</accession>
<dbReference type="InterPro" id="IPR003346">
    <property type="entry name" value="Transposase_20"/>
</dbReference>
<evidence type="ECO:0000313" key="3">
    <source>
        <dbReference type="Proteomes" id="UP001271780"/>
    </source>
</evidence>
<organism evidence="2 3">
    <name type="scientific">Mesorhizobium dulcispinae</name>
    <dbReference type="NCBI Taxonomy" id="3072316"/>
    <lineage>
        <taxon>Bacteria</taxon>
        <taxon>Pseudomonadati</taxon>
        <taxon>Pseudomonadota</taxon>
        <taxon>Alphaproteobacteria</taxon>
        <taxon>Hyphomicrobiales</taxon>
        <taxon>Phyllobacteriaceae</taxon>
        <taxon>Mesorhizobium</taxon>
    </lineage>
</organism>
<name>A0ABU4XPY0_9HYPH</name>
<dbReference type="EMBL" id="JAVIIZ010000032">
    <property type="protein sequence ID" value="MDX8476346.1"/>
    <property type="molecule type" value="Genomic_DNA"/>
</dbReference>
<feature type="domain" description="Transposase IS116/IS110/IS902 C-terminal" evidence="1">
    <location>
        <begin position="1"/>
        <end position="45"/>
    </location>
</feature>